<dbReference type="EMBL" id="CM018046">
    <property type="protein sequence ID" value="KAA8526479.1"/>
    <property type="molecule type" value="Genomic_DNA"/>
</dbReference>
<keyword evidence="2" id="KW-1185">Reference proteome</keyword>
<proteinExistence type="predicted"/>
<evidence type="ECO:0000313" key="2">
    <source>
        <dbReference type="Proteomes" id="UP000325577"/>
    </source>
</evidence>
<evidence type="ECO:0000313" key="1">
    <source>
        <dbReference type="EMBL" id="KAA8526479.1"/>
    </source>
</evidence>
<dbReference type="Proteomes" id="UP000325577">
    <property type="component" value="Linkage Group LG3"/>
</dbReference>
<accession>A0A5J5A859</accession>
<dbReference type="AlphaFoldDB" id="A0A5J5A859"/>
<gene>
    <name evidence="1" type="ORF">F0562_008318</name>
</gene>
<protein>
    <submittedName>
        <fullName evidence="1">Uncharacterized protein</fullName>
    </submittedName>
</protein>
<reference evidence="1 2" key="1">
    <citation type="submission" date="2019-09" db="EMBL/GenBank/DDBJ databases">
        <title>A chromosome-level genome assembly of the Chinese tupelo Nyssa sinensis.</title>
        <authorList>
            <person name="Yang X."/>
            <person name="Kang M."/>
            <person name="Yang Y."/>
            <person name="Xiong H."/>
            <person name="Wang M."/>
            <person name="Zhang Z."/>
            <person name="Wang Z."/>
            <person name="Wu H."/>
            <person name="Ma T."/>
            <person name="Liu J."/>
            <person name="Xi Z."/>
        </authorList>
    </citation>
    <scope>NUCLEOTIDE SEQUENCE [LARGE SCALE GENOMIC DNA]</scope>
    <source>
        <strain evidence="1">J267</strain>
        <tissue evidence="1">Leaf</tissue>
    </source>
</reference>
<organism evidence="1 2">
    <name type="scientific">Nyssa sinensis</name>
    <dbReference type="NCBI Taxonomy" id="561372"/>
    <lineage>
        <taxon>Eukaryota</taxon>
        <taxon>Viridiplantae</taxon>
        <taxon>Streptophyta</taxon>
        <taxon>Embryophyta</taxon>
        <taxon>Tracheophyta</taxon>
        <taxon>Spermatophyta</taxon>
        <taxon>Magnoliopsida</taxon>
        <taxon>eudicotyledons</taxon>
        <taxon>Gunneridae</taxon>
        <taxon>Pentapetalae</taxon>
        <taxon>asterids</taxon>
        <taxon>Cornales</taxon>
        <taxon>Nyssaceae</taxon>
        <taxon>Nyssa</taxon>
    </lineage>
</organism>
<name>A0A5J5A859_9ASTE</name>
<sequence>MAHNSPGSISESLKFNQVYYCLAFSEEEKKREPRESLAGWKVLCLVSSAVHRPHYTAKPTMPFCAENVTNGDELATLEKGSHFLTHFIKSRKSNNSIPRF</sequence>